<dbReference type="Proteomes" id="UP000509345">
    <property type="component" value="Chromosome"/>
</dbReference>
<proteinExistence type="predicted"/>
<evidence type="ECO:0000313" key="2">
    <source>
        <dbReference type="EMBL" id="QKW44319.1"/>
    </source>
</evidence>
<dbReference type="SUPFAM" id="SSF55729">
    <property type="entry name" value="Acyl-CoA N-acyltransferases (Nat)"/>
    <property type="match status" value="1"/>
</dbReference>
<name>A0A7H8MP62_STRMI</name>
<sequence>MSTVALRRLSGAGLLARREDARQVYAEAFGGPPWSEDASAADGFVRRLPDNASRPGFTAAGAFRDDRLIGLATAWTTPAPFPSGRCYPQAAAALGPDRTAQWLCGSREVDELAVSPDARGQGVGAALLERVTVDAPGGRCWLLTSVRALDAMGFYRRLGWTQATHPACEDTGIAVFLGPRHPGRTAVALPL</sequence>
<keyword evidence="2" id="KW-0808">Transferase</keyword>
<dbReference type="PROSITE" id="PS51186">
    <property type="entry name" value="GNAT"/>
    <property type="match status" value="1"/>
</dbReference>
<gene>
    <name evidence="2" type="ORF">HUT09_18270</name>
</gene>
<organism evidence="2 3">
    <name type="scientific">Streptomyces microflavus</name>
    <name type="common">Streptomyces lipmanii</name>
    <dbReference type="NCBI Taxonomy" id="1919"/>
    <lineage>
        <taxon>Bacteria</taxon>
        <taxon>Bacillati</taxon>
        <taxon>Actinomycetota</taxon>
        <taxon>Actinomycetes</taxon>
        <taxon>Kitasatosporales</taxon>
        <taxon>Streptomycetaceae</taxon>
        <taxon>Streptomyces</taxon>
    </lineage>
</organism>
<feature type="domain" description="N-acetyltransferase" evidence="1">
    <location>
        <begin position="4"/>
        <end position="191"/>
    </location>
</feature>
<protein>
    <submittedName>
        <fullName evidence="2">GNAT family N-acetyltransferase</fullName>
    </submittedName>
</protein>
<dbReference type="AlphaFoldDB" id="A0A7H8MP62"/>
<evidence type="ECO:0000259" key="1">
    <source>
        <dbReference type="PROSITE" id="PS51186"/>
    </source>
</evidence>
<dbReference type="Gene3D" id="3.40.630.30">
    <property type="match status" value="1"/>
</dbReference>
<dbReference type="CDD" id="cd04301">
    <property type="entry name" value="NAT_SF"/>
    <property type="match status" value="1"/>
</dbReference>
<evidence type="ECO:0000313" key="3">
    <source>
        <dbReference type="Proteomes" id="UP000509345"/>
    </source>
</evidence>
<dbReference type="InterPro" id="IPR000182">
    <property type="entry name" value="GNAT_dom"/>
</dbReference>
<reference evidence="2 3" key="1">
    <citation type="submission" date="2020-06" db="EMBL/GenBank/DDBJ databases">
        <title>Genome mining for natural products.</title>
        <authorList>
            <person name="Zhang B."/>
            <person name="Shi J."/>
            <person name="Ge H."/>
        </authorList>
    </citation>
    <scope>NUCLEOTIDE SEQUENCE [LARGE SCALE GENOMIC DNA]</scope>
    <source>
        <strain evidence="2 3">NA06532</strain>
    </source>
</reference>
<dbReference type="InterPro" id="IPR016181">
    <property type="entry name" value="Acyl_CoA_acyltransferase"/>
</dbReference>
<dbReference type="GO" id="GO:0016747">
    <property type="term" value="F:acyltransferase activity, transferring groups other than amino-acyl groups"/>
    <property type="evidence" value="ECO:0007669"/>
    <property type="project" value="InterPro"/>
</dbReference>
<accession>A0A7H8MP62</accession>
<dbReference type="EMBL" id="CP054926">
    <property type="protein sequence ID" value="QKW44319.1"/>
    <property type="molecule type" value="Genomic_DNA"/>
</dbReference>
<dbReference type="Pfam" id="PF13508">
    <property type="entry name" value="Acetyltransf_7"/>
    <property type="match status" value="1"/>
</dbReference>
<dbReference type="GeneID" id="87633186"/>
<dbReference type="RefSeq" id="WP_176144182.1">
    <property type="nucleotide sequence ID" value="NZ_CP054926.1"/>
</dbReference>